<evidence type="ECO:0000256" key="4">
    <source>
        <dbReference type="ARBA" id="ARBA00022692"/>
    </source>
</evidence>
<dbReference type="STRING" id="1618337.UT28_C0001G0837"/>
<dbReference type="PANTHER" id="PTHR42775">
    <property type="entry name" value="PERMEASE RV2963-RELATED"/>
    <property type="match status" value="1"/>
</dbReference>
<dbReference type="Pfam" id="PF03773">
    <property type="entry name" value="ArsP_1"/>
    <property type="match status" value="1"/>
</dbReference>
<evidence type="ECO:0000256" key="2">
    <source>
        <dbReference type="ARBA" id="ARBA00006386"/>
    </source>
</evidence>
<keyword evidence="5 7" id="KW-1133">Transmembrane helix</keyword>
<comment type="subcellular location">
    <subcellularLocation>
        <location evidence="1">Cell membrane</location>
        <topology evidence="1">Multi-pass membrane protein</topology>
    </subcellularLocation>
</comment>
<evidence type="ECO:0000256" key="1">
    <source>
        <dbReference type="ARBA" id="ARBA00004651"/>
    </source>
</evidence>
<gene>
    <name evidence="8" type="ORF">UT28_C0001G0837</name>
</gene>
<reference evidence="8 9" key="1">
    <citation type="journal article" date="2015" name="Nature">
        <title>rRNA introns, odd ribosomes, and small enigmatic genomes across a large radiation of phyla.</title>
        <authorList>
            <person name="Brown C.T."/>
            <person name="Hug L.A."/>
            <person name="Thomas B.C."/>
            <person name="Sharon I."/>
            <person name="Castelle C.J."/>
            <person name="Singh A."/>
            <person name="Wilkins M.J."/>
            <person name="Williams K.H."/>
            <person name="Banfield J.F."/>
        </authorList>
    </citation>
    <scope>NUCLEOTIDE SEQUENCE [LARGE SCALE GENOMIC DNA]</scope>
</reference>
<dbReference type="GO" id="GO:0005886">
    <property type="term" value="C:plasma membrane"/>
    <property type="evidence" value="ECO:0007669"/>
    <property type="project" value="UniProtKB-SubCell"/>
</dbReference>
<keyword evidence="4 7" id="KW-0812">Transmembrane</keyword>
<comment type="similarity">
    <text evidence="2">Belongs to the UPF0718 family.</text>
</comment>
<feature type="transmembrane region" description="Helical" evidence="7">
    <location>
        <begin position="203"/>
        <end position="223"/>
    </location>
</feature>
<feature type="transmembrane region" description="Helical" evidence="7">
    <location>
        <begin position="137"/>
        <end position="156"/>
    </location>
</feature>
<dbReference type="AlphaFoldDB" id="A0A0G4B4T1"/>
<evidence type="ECO:0000313" key="9">
    <source>
        <dbReference type="Proteomes" id="UP000035648"/>
    </source>
</evidence>
<accession>A0A0G4B4T1</accession>
<dbReference type="KEGG" id="bbgw:UT28_C0001G0837"/>
<evidence type="ECO:0000313" key="8">
    <source>
        <dbReference type="EMBL" id="AKM82615.1"/>
    </source>
</evidence>
<feature type="transmembrane region" description="Helical" evidence="7">
    <location>
        <begin position="79"/>
        <end position="102"/>
    </location>
</feature>
<dbReference type="PATRIC" id="fig|1618337.4.peg.826"/>
<evidence type="ECO:0000256" key="6">
    <source>
        <dbReference type="ARBA" id="ARBA00023136"/>
    </source>
</evidence>
<feature type="transmembrane region" description="Helical" evidence="7">
    <location>
        <begin position="41"/>
        <end position="59"/>
    </location>
</feature>
<feature type="transmembrane region" description="Helical" evidence="7">
    <location>
        <begin position="266"/>
        <end position="287"/>
    </location>
</feature>
<feature type="transmembrane region" description="Helical" evidence="7">
    <location>
        <begin position="235"/>
        <end position="260"/>
    </location>
</feature>
<organism evidence="8 9">
    <name type="scientific">Berkelbacteria bacterium GW2011_GWE1_39_12</name>
    <dbReference type="NCBI Taxonomy" id="1618337"/>
    <lineage>
        <taxon>Bacteria</taxon>
        <taxon>Candidatus Berkelbacteria</taxon>
    </lineage>
</organism>
<protein>
    <submittedName>
        <fullName evidence="8">Permease</fullName>
    </submittedName>
</protein>
<keyword evidence="3" id="KW-1003">Cell membrane</keyword>
<evidence type="ECO:0000256" key="5">
    <source>
        <dbReference type="ARBA" id="ARBA00022989"/>
    </source>
</evidence>
<dbReference type="InterPro" id="IPR053166">
    <property type="entry name" value="UPF0718_permease"/>
</dbReference>
<dbReference type="EMBL" id="CP011213">
    <property type="protein sequence ID" value="AKM82615.1"/>
    <property type="molecule type" value="Genomic_DNA"/>
</dbReference>
<dbReference type="PANTHER" id="PTHR42775:SF1">
    <property type="entry name" value="PERMEASE RV2963-RELATED"/>
    <property type="match status" value="1"/>
</dbReference>
<evidence type="ECO:0000256" key="3">
    <source>
        <dbReference type="ARBA" id="ARBA00022475"/>
    </source>
</evidence>
<dbReference type="InterPro" id="IPR005524">
    <property type="entry name" value="DUF318"/>
</dbReference>
<sequence>MNIWLPVKLLSDWLTYSVFSIAHNTILAEAVNFFIFDTIKILILLVVIIFIVSFIRTYLSPERIRNILSRKHQYTGNVLASLLGIVTPFCTCSAIPLFLGFVEAGIPLGVTFSFLVASPMINEVALVLLAGMFGLKIALIYIASGLLIAIVSGLIIGKLKVENLVEEFVYKHKVSSELNEKEQTLKDRVQYAKSYTLDIIRKVYPFVLIGIGIGAFIHGYVPTDFLARYAGSNKWYAVPLATLVGIPLYSNAAGVIPLISALTEKGVAIGTSLAFMMAVTGLSLPEFMILKKVMKTKLILIFAVIVGLGIIFTGYLFNLILR</sequence>
<name>A0A0G4B4T1_9BACT</name>
<proteinExistence type="inferred from homology"/>
<dbReference type="Proteomes" id="UP000035648">
    <property type="component" value="Chromosome"/>
</dbReference>
<feature type="transmembrane region" description="Helical" evidence="7">
    <location>
        <begin position="108"/>
        <end position="130"/>
    </location>
</feature>
<feature type="transmembrane region" description="Helical" evidence="7">
    <location>
        <begin position="299"/>
        <end position="321"/>
    </location>
</feature>
<evidence type="ECO:0000256" key="7">
    <source>
        <dbReference type="SAM" id="Phobius"/>
    </source>
</evidence>
<keyword evidence="6 7" id="KW-0472">Membrane</keyword>